<dbReference type="Proteomes" id="UP000799766">
    <property type="component" value="Unassembled WGS sequence"/>
</dbReference>
<name>A0A6A6NYF1_9PEZI</name>
<feature type="compositionally biased region" description="Gly residues" evidence="2">
    <location>
        <begin position="525"/>
        <end position="538"/>
    </location>
</feature>
<organism evidence="3 4">
    <name type="scientific">Lineolata rhizophorae</name>
    <dbReference type="NCBI Taxonomy" id="578093"/>
    <lineage>
        <taxon>Eukaryota</taxon>
        <taxon>Fungi</taxon>
        <taxon>Dikarya</taxon>
        <taxon>Ascomycota</taxon>
        <taxon>Pezizomycotina</taxon>
        <taxon>Dothideomycetes</taxon>
        <taxon>Dothideomycetes incertae sedis</taxon>
        <taxon>Lineolatales</taxon>
        <taxon>Lineolataceae</taxon>
        <taxon>Lineolata</taxon>
    </lineage>
</organism>
<feature type="region of interest" description="Disordered" evidence="2">
    <location>
        <begin position="81"/>
        <end position="151"/>
    </location>
</feature>
<feature type="compositionally biased region" description="Basic and acidic residues" evidence="2">
    <location>
        <begin position="89"/>
        <end position="104"/>
    </location>
</feature>
<keyword evidence="1" id="KW-0175">Coiled coil</keyword>
<proteinExistence type="predicted"/>
<feature type="region of interest" description="Disordered" evidence="2">
    <location>
        <begin position="515"/>
        <end position="538"/>
    </location>
</feature>
<sequence length="538" mass="59247">MDSLPPPCCAWACGCLPSRAFHCSFHAKRLLLLTSKQYQAIWTYKASFLVNWTSYCRLLESPGLPNLHCGQQFSTQPPLPILIKQQNNPKKEEKNKKTTKEMEQHNMSFFSNDAGEPEAAAQAHVTEASSSQPQPAYPNLADDPGFAEESSNVTFAPLSPIKASAGKSKLPVPLKFGQHSPYLVDDPAPASAPAEIKQFRDLNTFAMNNSPPLPTPTVPPFSPGATSQVYVPGDFLTHLDVMHHHFNENSTRLNDVVQQAKAEILAAFFNQKEKDSQMLQHEVRAVQHEARTMFTEARNMHEDMLNFREEIHNKDRASELQAQRLTAELDVTHQANETLQNDTLRLLRKVHTDIKELNNKVDNLDGRLNAVEQRLNYFSSVSPALPSSAFPPDLGISQLSVASGHVTPAPGSHHHHTNANHAGLGQAVAFYNQPTQHVQPAFNQQLYGERYPLSMDLEQMNRLFTQTHEAPHATQTPRLRDVPAAAGPAIASSSVANAAGASEFRPRSTAYDDFGTGRYNRRHGSGSGHGGGAYGGAH</sequence>
<feature type="coiled-coil region" evidence="1">
    <location>
        <begin position="322"/>
        <end position="374"/>
    </location>
</feature>
<protein>
    <submittedName>
        <fullName evidence="3">Uncharacterized protein</fullName>
    </submittedName>
</protein>
<accession>A0A6A6NYF1</accession>
<evidence type="ECO:0000256" key="2">
    <source>
        <dbReference type="SAM" id="MobiDB-lite"/>
    </source>
</evidence>
<dbReference type="AlphaFoldDB" id="A0A6A6NYF1"/>
<gene>
    <name evidence="3" type="ORF">BDY21DRAFT_51918</name>
</gene>
<evidence type="ECO:0000313" key="3">
    <source>
        <dbReference type="EMBL" id="KAF2456492.1"/>
    </source>
</evidence>
<dbReference type="EMBL" id="MU001683">
    <property type="protein sequence ID" value="KAF2456492.1"/>
    <property type="molecule type" value="Genomic_DNA"/>
</dbReference>
<keyword evidence="4" id="KW-1185">Reference proteome</keyword>
<evidence type="ECO:0000256" key="1">
    <source>
        <dbReference type="SAM" id="Coils"/>
    </source>
</evidence>
<evidence type="ECO:0000313" key="4">
    <source>
        <dbReference type="Proteomes" id="UP000799766"/>
    </source>
</evidence>
<reference evidence="3" key="1">
    <citation type="journal article" date="2020" name="Stud. Mycol.">
        <title>101 Dothideomycetes genomes: a test case for predicting lifestyles and emergence of pathogens.</title>
        <authorList>
            <person name="Haridas S."/>
            <person name="Albert R."/>
            <person name="Binder M."/>
            <person name="Bloem J."/>
            <person name="Labutti K."/>
            <person name="Salamov A."/>
            <person name="Andreopoulos B."/>
            <person name="Baker S."/>
            <person name="Barry K."/>
            <person name="Bills G."/>
            <person name="Bluhm B."/>
            <person name="Cannon C."/>
            <person name="Castanera R."/>
            <person name="Culley D."/>
            <person name="Daum C."/>
            <person name="Ezra D."/>
            <person name="Gonzalez J."/>
            <person name="Henrissat B."/>
            <person name="Kuo A."/>
            <person name="Liang C."/>
            <person name="Lipzen A."/>
            <person name="Lutzoni F."/>
            <person name="Magnuson J."/>
            <person name="Mondo S."/>
            <person name="Nolan M."/>
            <person name="Ohm R."/>
            <person name="Pangilinan J."/>
            <person name="Park H.-J."/>
            <person name="Ramirez L."/>
            <person name="Alfaro M."/>
            <person name="Sun H."/>
            <person name="Tritt A."/>
            <person name="Yoshinaga Y."/>
            <person name="Zwiers L.-H."/>
            <person name="Turgeon B."/>
            <person name="Goodwin S."/>
            <person name="Spatafora J."/>
            <person name="Crous P."/>
            <person name="Grigoriev I."/>
        </authorList>
    </citation>
    <scope>NUCLEOTIDE SEQUENCE</scope>
    <source>
        <strain evidence="3">ATCC 16933</strain>
    </source>
</reference>